<dbReference type="RefSeq" id="WP_025719814.1">
    <property type="nucleotide sequence ID" value="NZ_ALJV01000087.1"/>
</dbReference>
<evidence type="ECO:0000313" key="3">
    <source>
        <dbReference type="EMBL" id="URJ48801.1"/>
    </source>
</evidence>
<feature type="transmembrane region" description="Helical" evidence="1">
    <location>
        <begin position="67"/>
        <end position="85"/>
    </location>
</feature>
<keyword evidence="1" id="KW-0812">Transmembrane</keyword>
<reference evidence="2" key="1">
    <citation type="submission" date="2020-12" db="EMBL/GenBank/DDBJ databases">
        <title>Paenibacillus polymyxa LMG 27872: a double-edged sword.</title>
        <authorList>
            <person name="Langendries S."/>
            <person name="Garcia Mendez S."/>
            <person name="Beirinckx S."/>
            <person name="Viaene T."/>
            <person name="Baeyen S."/>
            <person name="Goeminne G."/>
            <person name="Willems A."/>
            <person name="Debode J."/>
            <person name="Goormachtig S."/>
        </authorList>
    </citation>
    <scope>NUCLEOTIDE SEQUENCE</scope>
    <source>
        <strain evidence="2">LMG 27872</strain>
    </source>
</reference>
<protein>
    <submittedName>
        <fullName evidence="2">DUF1294 domain-containing protein</fullName>
    </submittedName>
</protein>
<dbReference type="Proteomes" id="UP000650605">
    <property type="component" value="Unassembled WGS sequence"/>
</dbReference>
<evidence type="ECO:0000256" key="1">
    <source>
        <dbReference type="SAM" id="Phobius"/>
    </source>
</evidence>
<accession>A0A074LWN6</accession>
<keyword evidence="1" id="KW-1133">Transmembrane helix</keyword>
<dbReference type="EMBL" id="JAEHFQ010000025">
    <property type="protein sequence ID" value="MBM0636344.1"/>
    <property type="molecule type" value="Genomic_DNA"/>
</dbReference>
<feature type="transmembrane region" description="Helical" evidence="1">
    <location>
        <begin position="37"/>
        <end position="55"/>
    </location>
</feature>
<keyword evidence="1" id="KW-0472">Membrane</keyword>
<sequence>MQTGLLVWLLFINAVGYLVMSEDKKRARKHRDRVPERTLFFLALIGGALGVLIAMYRKRHKTRHMSFRLGIPALLFMNALLYGYFLR</sequence>
<dbReference type="Pfam" id="PF06961">
    <property type="entry name" value="DUF1294"/>
    <property type="match status" value="1"/>
</dbReference>
<gene>
    <name evidence="2" type="ORF">JDW19_24875</name>
    <name evidence="3" type="ORF">MF626_003078</name>
</gene>
<evidence type="ECO:0000313" key="4">
    <source>
        <dbReference type="Proteomes" id="UP000650605"/>
    </source>
</evidence>
<organism evidence="2 4">
    <name type="scientific">Paenibacillus polymyxa</name>
    <name type="common">Bacillus polymyxa</name>
    <dbReference type="NCBI Taxonomy" id="1406"/>
    <lineage>
        <taxon>Bacteria</taxon>
        <taxon>Bacillati</taxon>
        <taxon>Bacillota</taxon>
        <taxon>Bacilli</taxon>
        <taxon>Bacillales</taxon>
        <taxon>Paenibacillaceae</taxon>
        <taxon>Paenibacillus</taxon>
    </lineage>
</organism>
<dbReference type="EMBL" id="CP097770">
    <property type="protein sequence ID" value="URJ48801.1"/>
    <property type="molecule type" value="Genomic_DNA"/>
</dbReference>
<name>A0A074LWN6_PAEPO</name>
<dbReference type="AlphaFoldDB" id="A0A074LWN6"/>
<proteinExistence type="predicted"/>
<evidence type="ECO:0000313" key="2">
    <source>
        <dbReference type="EMBL" id="MBM0636344.1"/>
    </source>
</evidence>
<reference evidence="3" key="2">
    <citation type="submission" date="2022-11" db="EMBL/GenBank/DDBJ databases">
        <authorList>
            <person name="Vasilchenko N.G."/>
            <person name="Prazdnova E.V."/>
            <person name="Gorovtsov A.V."/>
            <person name="Chistyakov V.A."/>
            <person name="Pak M.L."/>
        </authorList>
    </citation>
    <scope>NUCLEOTIDE SEQUENCE</scope>
    <source>
        <strain evidence="3">R 4.5</strain>
    </source>
</reference>
<dbReference type="InterPro" id="IPR010718">
    <property type="entry name" value="DUF1294"/>
</dbReference>
<dbReference type="Proteomes" id="UP001055784">
    <property type="component" value="Chromosome"/>
</dbReference>